<reference evidence="3 4" key="1">
    <citation type="submission" date="2018-05" db="EMBL/GenBank/DDBJ databases">
        <title>Genomic analysis of Gracilibacillus dipsosauri DD1 reveals novel features of a salt-tolerant amylase.</title>
        <authorList>
            <person name="Deutch C.E."/>
            <person name="Yang S."/>
        </authorList>
    </citation>
    <scope>NUCLEOTIDE SEQUENCE [LARGE SCALE GENOMIC DNA]</scope>
    <source>
        <strain evidence="3 4">DD1</strain>
    </source>
</reference>
<sequence>MHYVKFLIILVLVSPLFVSCNTNDQHTEQNDTNMDETKQLSTSDQLQPYEIPPVAQQVLDENADVIHQYKAVSLEKDLFIAIEVKSLRQGKEQDIAKKIQKQIKDKLKGKKVNVTSDQKFFIEISKTQENGMNDKEKLKKKLKKWKKLIKDKA</sequence>
<feature type="signal peptide" evidence="2">
    <location>
        <begin position="1"/>
        <end position="20"/>
    </location>
</feature>
<feature type="region of interest" description="Disordered" evidence="1">
    <location>
        <begin position="26"/>
        <end position="46"/>
    </location>
</feature>
<dbReference type="PROSITE" id="PS51257">
    <property type="entry name" value="PROKAR_LIPOPROTEIN"/>
    <property type="match status" value="1"/>
</dbReference>
<proteinExistence type="predicted"/>
<evidence type="ECO:0000313" key="4">
    <source>
        <dbReference type="Proteomes" id="UP000245624"/>
    </source>
</evidence>
<keyword evidence="2" id="KW-0732">Signal</keyword>
<dbReference type="RefSeq" id="WP_109984536.1">
    <property type="nucleotide sequence ID" value="NZ_QGTD01000008.1"/>
</dbReference>
<comment type="caution">
    <text evidence="3">The sequence shown here is derived from an EMBL/GenBank/DDBJ whole genome shotgun (WGS) entry which is preliminary data.</text>
</comment>
<evidence type="ECO:0000313" key="3">
    <source>
        <dbReference type="EMBL" id="PWU69025.1"/>
    </source>
</evidence>
<evidence type="ECO:0000256" key="1">
    <source>
        <dbReference type="SAM" id="MobiDB-lite"/>
    </source>
</evidence>
<gene>
    <name evidence="3" type="ORF">DLJ74_11485</name>
</gene>
<keyword evidence="4" id="KW-1185">Reference proteome</keyword>
<protein>
    <recommendedName>
        <fullName evidence="5">Sporulation protein</fullName>
    </recommendedName>
</protein>
<evidence type="ECO:0008006" key="5">
    <source>
        <dbReference type="Google" id="ProtNLM"/>
    </source>
</evidence>
<dbReference type="EMBL" id="QGTD01000008">
    <property type="protein sequence ID" value="PWU69025.1"/>
    <property type="molecule type" value="Genomic_DNA"/>
</dbReference>
<dbReference type="OrthoDB" id="2974464at2"/>
<accession>A0A317L036</accession>
<organism evidence="3 4">
    <name type="scientific">Gracilibacillus dipsosauri</name>
    <dbReference type="NCBI Taxonomy" id="178340"/>
    <lineage>
        <taxon>Bacteria</taxon>
        <taxon>Bacillati</taxon>
        <taxon>Bacillota</taxon>
        <taxon>Bacilli</taxon>
        <taxon>Bacillales</taxon>
        <taxon>Bacillaceae</taxon>
        <taxon>Gracilibacillus</taxon>
    </lineage>
</organism>
<evidence type="ECO:0000256" key="2">
    <source>
        <dbReference type="SAM" id="SignalP"/>
    </source>
</evidence>
<feature type="chain" id="PRO_5039054675" description="Sporulation protein" evidence="2">
    <location>
        <begin position="21"/>
        <end position="153"/>
    </location>
</feature>
<dbReference type="AlphaFoldDB" id="A0A317L036"/>
<name>A0A317L036_9BACI</name>
<dbReference type="Proteomes" id="UP000245624">
    <property type="component" value="Unassembled WGS sequence"/>
</dbReference>